<evidence type="ECO:0000256" key="3">
    <source>
        <dbReference type="ARBA" id="ARBA00023163"/>
    </source>
</evidence>
<dbReference type="InterPro" id="IPR009057">
    <property type="entry name" value="Homeodomain-like_sf"/>
</dbReference>
<dbReference type="Gene3D" id="1.10.357.10">
    <property type="entry name" value="Tetracycline Repressor, domain 2"/>
    <property type="match status" value="1"/>
</dbReference>
<dbReference type="RefSeq" id="WP_267781610.1">
    <property type="nucleotide sequence ID" value="NZ_CP113089.1"/>
</dbReference>
<organism evidence="7 8">
    <name type="scientific">Microcella daejeonensis</name>
    <dbReference type="NCBI Taxonomy" id="2994971"/>
    <lineage>
        <taxon>Bacteria</taxon>
        <taxon>Bacillati</taxon>
        <taxon>Actinomycetota</taxon>
        <taxon>Actinomycetes</taxon>
        <taxon>Micrococcales</taxon>
        <taxon>Microbacteriaceae</taxon>
        <taxon>Microcella</taxon>
    </lineage>
</organism>
<dbReference type="SUPFAM" id="SSF46689">
    <property type="entry name" value="Homeodomain-like"/>
    <property type="match status" value="1"/>
</dbReference>
<dbReference type="InterPro" id="IPR050109">
    <property type="entry name" value="HTH-type_TetR-like_transc_reg"/>
</dbReference>
<dbReference type="GO" id="GO:0000976">
    <property type="term" value="F:transcription cis-regulatory region binding"/>
    <property type="evidence" value="ECO:0007669"/>
    <property type="project" value="TreeGrafter"/>
</dbReference>
<keyword evidence="1" id="KW-0805">Transcription regulation</keyword>
<evidence type="ECO:0000313" key="8">
    <source>
        <dbReference type="Proteomes" id="UP001164706"/>
    </source>
</evidence>
<reference evidence="7" key="1">
    <citation type="submission" date="2022-11" db="EMBL/GenBank/DDBJ databases">
        <title>Description of Microcella daejonensis nov. sp, isolated from riverside soil.</title>
        <authorList>
            <person name="Molina K.M."/>
            <person name="Kim S.B."/>
        </authorList>
    </citation>
    <scope>NUCLEOTIDE SEQUENCE</scope>
    <source>
        <strain evidence="7">MMS21-STM12</strain>
    </source>
</reference>
<dbReference type="PANTHER" id="PTHR30055:SF234">
    <property type="entry name" value="HTH-TYPE TRANSCRIPTIONAL REGULATOR BETI"/>
    <property type="match status" value="1"/>
</dbReference>
<evidence type="ECO:0000256" key="2">
    <source>
        <dbReference type="ARBA" id="ARBA00023125"/>
    </source>
</evidence>
<dbReference type="EMBL" id="CP113089">
    <property type="protein sequence ID" value="WAB81819.1"/>
    <property type="molecule type" value="Genomic_DNA"/>
</dbReference>
<feature type="region of interest" description="Disordered" evidence="5">
    <location>
        <begin position="184"/>
        <end position="212"/>
    </location>
</feature>
<gene>
    <name evidence="7" type="ORF">OVN18_02010</name>
</gene>
<dbReference type="GO" id="GO:0003700">
    <property type="term" value="F:DNA-binding transcription factor activity"/>
    <property type="evidence" value="ECO:0007669"/>
    <property type="project" value="TreeGrafter"/>
</dbReference>
<dbReference type="AlphaFoldDB" id="A0A9E8MLH7"/>
<dbReference type="PRINTS" id="PR00455">
    <property type="entry name" value="HTHTETR"/>
</dbReference>
<evidence type="ECO:0000256" key="1">
    <source>
        <dbReference type="ARBA" id="ARBA00023015"/>
    </source>
</evidence>
<dbReference type="Pfam" id="PF00440">
    <property type="entry name" value="TetR_N"/>
    <property type="match status" value="1"/>
</dbReference>
<accession>A0A9E8MLH7</accession>
<keyword evidence="3" id="KW-0804">Transcription</keyword>
<feature type="DNA-binding region" description="H-T-H motif" evidence="4">
    <location>
        <begin position="24"/>
        <end position="43"/>
    </location>
</feature>
<evidence type="ECO:0000313" key="7">
    <source>
        <dbReference type="EMBL" id="WAB81819.1"/>
    </source>
</evidence>
<evidence type="ECO:0000256" key="4">
    <source>
        <dbReference type="PROSITE-ProRule" id="PRU00335"/>
    </source>
</evidence>
<dbReference type="PANTHER" id="PTHR30055">
    <property type="entry name" value="HTH-TYPE TRANSCRIPTIONAL REGULATOR RUTR"/>
    <property type="match status" value="1"/>
</dbReference>
<name>A0A9E8MLH7_9MICO</name>
<dbReference type="Proteomes" id="UP001164706">
    <property type="component" value="Chromosome"/>
</dbReference>
<feature type="domain" description="HTH tetR-type" evidence="6">
    <location>
        <begin position="1"/>
        <end position="61"/>
    </location>
</feature>
<feature type="compositionally biased region" description="Low complexity" evidence="5">
    <location>
        <begin position="186"/>
        <end position="212"/>
    </location>
</feature>
<protein>
    <submittedName>
        <fullName evidence="7">TetR/AcrR family transcriptional regulator</fullName>
    </submittedName>
</protein>
<keyword evidence="2 4" id="KW-0238">DNA-binding</keyword>
<dbReference type="PROSITE" id="PS50977">
    <property type="entry name" value="HTH_TETR_2"/>
    <property type="match status" value="1"/>
</dbReference>
<keyword evidence="8" id="KW-1185">Reference proteome</keyword>
<evidence type="ECO:0000256" key="5">
    <source>
        <dbReference type="SAM" id="MobiDB-lite"/>
    </source>
</evidence>
<proteinExistence type="predicted"/>
<sequence>MSRHDDLRDIALAEFAAAGYAATSLQRIADLAGTSKASVLYHYSSKEQLLEAAIGPSLDALDGLVATAEDAGFSVENRQAFILGFVDFLLAHRQQVHLVINQQATIVDTPAIDRAQALMQRLASFFHSYGASTAEKLRLGMAFGGAAYSLAAAEELGIDEPPVEEIRQALIDVMLELLVPADHRSAQGPGASSASRASSDPRPSSAPTAEPA</sequence>
<dbReference type="InterPro" id="IPR001647">
    <property type="entry name" value="HTH_TetR"/>
</dbReference>
<dbReference type="KEGG" id="mdb:OVN18_02010"/>
<evidence type="ECO:0000259" key="6">
    <source>
        <dbReference type="PROSITE" id="PS50977"/>
    </source>
</evidence>